<feature type="compositionally biased region" description="Polar residues" evidence="1">
    <location>
        <begin position="265"/>
        <end position="278"/>
    </location>
</feature>
<dbReference type="PANTHER" id="PTHR47958">
    <property type="entry name" value="ATP-DEPENDENT RNA HELICASE DBP3"/>
    <property type="match status" value="1"/>
</dbReference>
<feature type="compositionally biased region" description="Low complexity" evidence="1">
    <location>
        <begin position="220"/>
        <end position="240"/>
    </location>
</feature>
<feature type="compositionally biased region" description="Basic residues" evidence="1">
    <location>
        <begin position="175"/>
        <end position="212"/>
    </location>
</feature>
<feature type="region of interest" description="Disordered" evidence="1">
    <location>
        <begin position="102"/>
        <end position="278"/>
    </location>
</feature>
<dbReference type="Gene3D" id="3.40.50.300">
    <property type="entry name" value="P-loop containing nucleotide triphosphate hydrolases"/>
    <property type="match status" value="1"/>
</dbReference>
<feature type="compositionally biased region" description="Basic residues" evidence="1">
    <location>
        <begin position="109"/>
        <end position="133"/>
    </location>
</feature>
<dbReference type="InterPro" id="IPR027417">
    <property type="entry name" value="P-loop_NTPase"/>
</dbReference>
<name>A0A0R3SUY2_HYMDI</name>
<evidence type="ECO:0000259" key="2">
    <source>
        <dbReference type="PROSITE" id="PS51194"/>
    </source>
</evidence>
<sequence length="278" mass="32577">LILFFIDITDIRYIVNYDYPHQTEDYVHRIGRTGRSNKTGTAYTFFNSDNPKTAYQLIKVLREANQNIPSKLEDLSRGVGGVVKAREICKWRMEKSAYRRSDKYDREKCRRRSRSRSSSRRSRRDQHHPKSPRRNSSSSSSLDRHRKRSCRSLSESSHVDRRKRRRVDSKENYRKGYRSRSSSKHGHHKHNRSGSRSKRSCSRDSYKRKKERSWKEVRSVSRSVSGRSRSRSHSSACGRSHISRSLNDYREIQKNGGHSDGFRSCTVSGKTPPVNSHL</sequence>
<dbReference type="Pfam" id="PF00271">
    <property type="entry name" value="Helicase_C"/>
    <property type="match status" value="1"/>
</dbReference>
<protein>
    <submittedName>
        <fullName evidence="3">Helicase C-terminal domain-containing protein</fullName>
    </submittedName>
</protein>
<dbReference type="WBParaSite" id="HDID_0000934001-mRNA-1">
    <property type="protein sequence ID" value="HDID_0000934001-mRNA-1"/>
    <property type="gene ID" value="HDID_0000934001"/>
</dbReference>
<reference evidence="3" key="1">
    <citation type="submission" date="2017-02" db="UniProtKB">
        <authorList>
            <consortium name="WormBaseParasite"/>
        </authorList>
    </citation>
    <scope>IDENTIFICATION</scope>
</reference>
<dbReference type="AlphaFoldDB" id="A0A0R3SUY2"/>
<feature type="domain" description="Helicase C-terminal" evidence="2">
    <location>
        <begin position="1"/>
        <end position="76"/>
    </location>
</feature>
<dbReference type="STRING" id="6216.A0A0R3SUY2"/>
<accession>A0A0R3SUY2</accession>
<dbReference type="PROSITE" id="PS51194">
    <property type="entry name" value="HELICASE_CTER"/>
    <property type="match status" value="1"/>
</dbReference>
<evidence type="ECO:0000313" key="3">
    <source>
        <dbReference type="WBParaSite" id="HDID_0000934001-mRNA-1"/>
    </source>
</evidence>
<dbReference type="InterPro" id="IPR001650">
    <property type="entry name" value="Helicase_C-like"/>
</dbReference>
<organism evidence="3">
    <name type="scientific">Hymenolepis diminuta</name>
    <name type="common">Rat tapeworm</name>
    <dbReference type="NCBI Taxonomy" id="6216"/>
    <lineage>
        <taxon>Eukaryota</taxon>
        <taxon>Metazoa</taxon>
        <taxon>Spiralia</taxon>
        <taxon>Lophotrochozoa</taxon>
        <taxon>Platyhelminthes</taxon>
        <taxon>Cestoda</taxon>
        <taxon>Eucestoda</taxon>
        <taxon>Cyclophyllidea</taxon>
        <taxon>Hymenolepididae</taxon>
        <taxon>Hymenolepis</taxon>
    </lineage>
</organism>
<evidence type="ECO:0000256" key="1">
    <source>
        <dbReference type="SAM" id="MobiDB-lite"/>
    </source>
</evidence>
<dbReference type="SUPFAM" id="SSF52540">
    <property type="entry name" value="P-loop containing nucleoside triphosphate hydrolases"/>
    <property type="match status" value="1"/>
</dbReference>
<proteinExistence type="predicted"/>